<sequence length="264" mass="30778">MPQDPEIERILQDPKLNDNPLMPVVKRLYDETQEHKRQLQKLMRISDAFDGLTFQENSELREQFGKQLRRLQKIARISDMYQKNMVDMNEQLEYHAQHDLLTDLPNRRFAINRLKELEAIYQRKQTPFCLALIDIDHFKAINDKFGHELGDMVLKVVAKVLKKGARKTDVCSRWGGEEFLLIVPDLALESAEQMVERILHEVRAIPWQTHLPGNNLDFTVINEITFSAGMTVFQTNESFDETIKRADDALYQAKQAGRNCIRIA</sequence>
<dbReference type="EMBL" id="CP003380">
    <property type="protein sequence ID" value="AFJ01503.1"/>
    <property type="molecule type" value="Genomic_DNA"/>
</dbReference>
<dbReference type="PROSITE" id="PS50887">
    <property type="entry name" value="GGDEF"/>
    <property type="match status" value="1"/>
</dbReference>
<keyword evidence="6" id="KW-1185">Reference proteome</keyword>
<dbReference type="PANTHER" id="PTHR45138:SF9">
    <property type="entry name" value="DIGUANYLATE CYCLASE DGCM-RELATED"/>
    <property type="match status" value="1"/>
</dbReference>
<dbReference type="PATRIC" id="fig|754477.3.peg.322"/>
<dbReference type="Proteomes" id="UP000009145">
    <property type="component" value="Chromosome"/>
</dbReference>
<dbReference type="Pfam" id="PF00990">
    <property type="entry name" value="GGDEF"/>
    <property type="match status" value="1"/>
</dbReference>
<dbReference type="FunFam" id="3.30.70.270:FF:000001">
    <property type="entry name" value="Diguanylate cyclase domain protein"/>
    <property type="match status" value="1"/>
</dbReference>
<organism evidence="5 6">
    <name type="scientific">Methylophaga frappieri (strain ATCC BAA-2434 / DSM 25690 / JAM7)</name>
    <dbReference type="NCBI Taxonomy" id="754477"/>
    <lineage>
        <taxon>Bacteria</taxon>
        <taxon>Pseudomonadati</taxon>
        <taxon>Pseudomonadota</taxon>
        <taxon>Gammaproteobacteria</taxon>
        <taxon>Thiotrichales</taxon>
        <taxon>Piscirickettsiaceae</taxon>
        <taxon>Methylophaga</taxon>
    </lineage>
</organism>
<evidence type="ECO:0000256" key="1">
    <source>
        <dbReference type="ARBA" id="ARBA00001946"/>
    </source>
</evidence>
<comment type="cofactor">
    <cofactor evidence="1">
        <name>Mg(2+)</name>
        <dbReference type="ChEBI" id="CHEBI:18420"/>
    </cofactor>
</comment>
<reference evidence="5 6" key="1">
    <citation type="journal article" date="2012" name="J. Bacteriol.">
        <title>Complete genome sequences of Methylophaga sp. strain JAM1 and Methylophaga sp. strain JAM7.</title>
        <authorList>
            <person name="Villeneuve C."/>
            <person name="Martineau C."/>
            <person name="Mauffrey F."/>
            <person name="Villemur R."/>
        </authorList>
    </citation>
    <scope>NUCLEOTIDE SEQUENCE [LARGE SCALE GENOMIC DNA]</scope>
    <source>
        <strain evidence="5 6">JAM7</strain>
    </source>
</reference>
<proteinExistence type="predicted"/>
<dbReference type="eggNOG" id="COG3706">
    <property type="taxonomic scope" value="Bacteria"/>
</dbReference>
<dbReference type="AlphaFoldDB" id="I1YF10"/>
<dbReference type="KEGG" id="mec:Q7C_325"/>
<protein>
    <recommendedName>
        <fullName evidence="2">diguanylate cyclase</fullName>
        <ecNumber evidence="2">2.7.7.65</ecNumber>
    </recommendedName>
</protein>
<dbReference type="InterPro" id="IPR043128">
    <property type="entry name" value="Rev_trsase/Diguanyl_cyclase"/>
</dbReference>
<dbReference type="NCBIfam" id="NF038266">
    <property type="entry name" value="diguan_SiaD"/>
    <property type="match status" value="1"/>
</dbReference>
<dbReference type="GO" id="GO:0052621">
    <property type="term" value="F:diguanylate cyclase activity"/>
    <property type="evidence" value="ECO:0007669"/>
    <property type="project" value="UniProtKB-EC"/>
</dbReference>
<dbReference type="InterPro" id="IPR000160">
    <property type="entry name" value="GGDEF_dom"/>
</dbReference>
<dbReference type="HOGENOM" id="CLU_000445_11_5_6"/>
<name>I1YF10_METFJ</name>
<evidence type="ECO:0000256" key="2">
    <source>
        <dbReference type="ARBA" id="ARBA00012528"/>
    </source>
</evidence>
<evidence type="ECO:0000313" key="6">
    <source>
        <dbReference type="Proteomes" id="UP000009145"/>
    </source>
</evidence>
<evidence type="ECO:0000259" key="4">
    <source>
        <dbReference type="PROSITE" id="PS50887"/>
    </source>
</evidence>
<dbReference type="PANTHER" id="PTHR45138">
    <property type="entry name" value="REGULATORY COMPONENTS OF SENSORY TRANSDUCTION SYSTEM"/>
    <property type="match status" value="1"/>
</dbReference>
<feature type="domain" description="GGDEF" evidence="4">
    <location>
        <begin position="126"/>
        <end position="264"/>
    </location>
</feature>
<comment type="catalytic activity">
    <reaction evidence="3">
        <text>2 GTP = 3',3'-c-di-GMP + 2 diphosphate</text>
        <dbReference type="Rhea" id="RHEA:24898"/>
        <dbReference type="ChEBI" id="CHEBI:33019"/>
        <dbReference type="ChEBI" id="CHEBI:37565"/>
        <dbReference type="ChEBI" id="CHEBI:58805"/>
        <dbReference type="EC" id="2.7.7.65"/>
    </reaction>
</comment>
<dbReference type="InterPro" id="IPR029787">
    <property type="entry name" value="Nucleotide_cyclase"/>
</dbReference>
<dbReference type="Gene3D" id="3.30.70.270">
    <property type="match status" value="1"/>
</dbReference>
<gene>
    <name evidence="5" type="ordered locus">Q7C_325</name>
</gene>
<dbReference type="NCBIfam" id="TIGR00254">
    <property type="entry name" value="GGDEF"/>
    <property type="match status" value="1"/>
</dbReference>
<evidence type="ECO:0000313" key="5">
    <source>
        <dbReference type="EMBL" id="AFJ01503.1"/>
    </source>
</evidence>
<dbReference type="InterPro" id="IPR050469">
    <property type="entry name" value="Diguanylate_Cyclase"/>
</dbReference>
<dbReference type="STRING" id="754477.Q7C_325"/>
<dbReference type="SMART" id="SM00267">
    <property type="entry name" value="GGDEF"/>
    <property type="match status" value="1"/>
</dbReference>
<evidence type="ECO:0000256" key="3">
    <source>
        <dbReference type="ARBA" id="ARBA00034247"/>
    </source>
</evidence>
<dbReference type="EC" id="2.7.7.65" evidence="2"/>
<dbReference type="CDD" id="cd01949">
    <property type="entry name" value="GGDEF"/>
    <property type="match status" value="1"/>
</dbReference>
<accession>I1YF10</accession>
<dbReference type="SUPFAM" id="SSF55073">
    <property type="entry name" value="Nucleotide cyclase"/>
    <property type="match status" value="1"/>
</dbReference>